<name>A0AAE9EHA3_CAEBR</name>
<evidence type="ECO:0000313" key="7">
    <source>
        <dbReference type="EMBL" id="UMM21348.1"/>
    </source>
</evidence>
<dbReference type="EMBL" id="CP092622">
    <property type="protein sequence ID" value="UMM21348.1"/>
    <property type="molecule type" value="Genomic_DNA"/>
</dbReference>
<dbReference type="PANTHER" id="PTHR44068">
    <property type="entry name" value="ZGC:194242"/>
    <property type="match status" value="1"/>
</dbReference>
<dbReference type="InterPro" id="IPR030384">
    <property type="entry name" value="MeTrfase_SMT"/>
</dbReference>
<keyword evidence="8" id="KW-1185">Reference proteome</keyword>
<evidence type="ECO:0000256" key="5">
    <source>
        <dbReference type="PROSITE-ProRule" id="PRU01022"/>
    </source>
</evidence>
<evidence type="ECO:0000256" key="3">
    <source>
        <dbReference type="ARBA" id="ARBA00022691"/>
    </source>
</evidence>
<evidence type="ECO:0000256" key="1">
    <source>
        <dbReference type="ARBA" id="ARBA00022603"/>
    </source>
</evidence>
<evidence type="ECO:0000313" key="8">
    <source>
        <dbReference type="Proteomes" id="UP000829354"/>
    </source>
</evidence>
<dbReference type="Proteomes" id="UP000829354">
    <property type="component" value="Chromosome III"/>
</dbReference>
<sequence length="378" mass="42655">MVSNVFLQFGHSFLGKQKGTRSNNFRFSSRKKWAEPISQKMSINMNANFLKLLTHFRRHDLTNFKTEHDVLYKKALETGDHLEVTTHYYSVMSKVIDDYFGGNFHFVPPKFDGQPLEEALKSLHQHIAAKLELNENVHCLDIGCGIGGVMLDIADFGAKLTGVTIAPNEAEIGNEKFAALGLSNKCKIVAADCHKMPFEDSVFDVAYAIYSLKYIPNLEKVMEEIQRVLKPGGKFIVYDLIKTNDYDKDNQLHFETLHHLEYACGMPSLHTQSEIEKSASSSGMALIEQENLEETFGNRAFHYCFSASPFFMWLVTSPVIDHTIRLAEIMRILPAGFKQFNRTFLCGTVNSIVEGGRMGILSGADILVFEKTGKNNNF</sequence>
<evidence type="ECO:0000256" key="4">
    <source>
        <dbReference type="ARBA" id="ARBA00038188"/>
    </source>
</evidence>
<dbReference type="InterPro" id="IPR013216">
    <property type="entry name" value="Methyltransf_11"/>
</dbReference>
<dbReference type="GO" id="GO:0032259">
    <property type="term" value="P:methylation"/>
    <property type="evidence" value="ECO:0007669"/>
    <property type="project" value="UniProtKB-KW"/>
</dbReference>
<dbReference type="Gene3D" id="3.40.50.150">
    <property type="entry name" value="Vaccinia Virus protein VP39"/>
    <property type="match status" value="1"/>
</dbReference>
<gene>
    <name evidence="7" type="ORF">L5515_003067</name>
</gene>
<evidence type="ECO:0000259" key="6">
    <source>
        <dbReference type="PROSITE" id="PS51685"/>
    </source>
</evidence>
<keyword evidence="2 5" id="KW-0808">Transferase</keyword>
<dbReference type="GO" id="GO:0008757">
    <property type="term" value="F:S-adenosylmethionine-dependent methyltransferase activity"/>
    <property type="evidence" value="ECO:0007669"/>
    <property type="project" value="InterPro"/>
</dbReference>
<organism evidence="7 8">
    <name type="scientific">Caenorhabditis briggsae</name>
    <dbReference type="NCBI Taxonomy" id="6238"/>
    <lineage>
        <taxon>Eukaryota</taxon>
        <taxon>Metazoa</taxon>
        <taxon>Ecdysozoa</taxon>
        <taxon>Nematoda</taxon>
        <taxon>Chromadorea</taxon>
        <taxon>Rhabditida</taxon>
        <taxon>Rhabditina</taxon>
        <taxon>Rhabditomorpha</taxon>
        <taxon>Rhabditoidea</taxon>
        <taxon>Rhabditidae</taxon>
        <taxon>Peloderinae</taxon>
        <taxon>Caenorhabditis</taxon>
    </lineage>
</organism>
<dbReference type="SUPFAM" id="SSF53335">
    <property type="entry name" value="S-adenosyl-L-methionine-dependent methyltransferases"/>
    <property type="match status" value="1"/>
</dbReference>
<dbReference type="PANTHER" id="PTHR44068:SF1">
    <property type="entry name" value="HYPOTHETICAL LOC100005854"/>
    <property type="match status" value="1"/>
</dbReference>
<reference evidence="7 8" key="1">
    <citation type="submission" date="2022-04" db="EMBL/GenBank/DDBJ databases">
        <title>Chromosome-level reference genomes for two strains of Caenorhabditis briggsae: an improved platform for comparative genomics.</title>
        <authorList>
            <person name="Stevens L."/>
            <person name="Andersen E."/>
        </authorList>
    </citation>
    <scope>NUCLEOTIDE SEQUENCE [LARGE SCALE GENOMIC DNA]</scope>
    <source>
        <strain evidence="7">VX34</strain>
        <tissue evidence="7">Whole-organism</tissue>
    </source>
</reference>
<protein>
    <recommendedName>
        <fullName evidence="6">SAM-dependent methyltransferase Erg6/SMT-type domain-containing protein</fullName>
    </recommendedName>
</protein>
<dbReference type="PROSITE" id="PS51685">
    <property type="entry name" value="SAM_MT_ERG6_SMT"/>
    <property type="match status" value="1"/>
</dbReference>
<dbReference type="CDD" id="cd02440">
    <property type="entry name" value="AdoMet_MTases"/>
    <property type="match status" value="1"/>
</dbReference>
<keyword evidence="1 5" id="KW-0489">Methyltransferase</keyword>
<dbReference type="InterPro" id="IPR050447">
    <property type="entry name" value="Erg6_SMT_methyltransf"/>
</dbReference>
<accession>A0AAE9EHA3</accession>
<dbReference type="FunFam" id="3.40.50.150:FF:000348">
    <property type="entry name" value="S-adenosyl-methionine-sterol-C-methyltransferas (AFU_orthologue AFUA_4G09190)"/>
    <property type="match status" value="1"/>
</dbReference>
<comment type="similarity">
    <text evidence="4 5">Belongs to the class I-like SAM-binding methyltransferase superfamily. Erg6/SMT family.</text>
</comment>
<dbReference type="InterPro" id="IPR029063">
    <property type="entry name" value="SAM-dependent_MTases_sf"/>
</dbReference>
<feature type="domain" description="SAM-dependent methyltransferase Erg6/SMT-type" evidence="6">
    <location>
        <begin position="88"/>
        <end position="372"/>
    </location>
</feature>
<proteinExistence type="inferred from homology"/>
<keyword evidence="3 5" id="KW-0949">S-adenosyl-L-methionine</keyword>
<evidence type="ECO:0000256" key="2">
    <source>
        <dbReference type="ARBA" id="ARBA00022679"/>
    </source>
</evidence>
<dbReference type="Pfam" id="PF08241">
    <property type="entry name" value="Methyltransf_11"/>
    <property type="match status" value="1"/>
</dbReference>
<dbReference type="AlphaFoldDB" id="A0AAE9EHA3"/>